<evidence type="ECO:0000313" key="3">
    <source>
        <dbReference type="Proteomes" id="UP000196531"/>
    </source>
</evidence>
<dbReference type="Gene3D" id="3.30.1330.40">
    <property type="entry name" value="RutC-like"/>
    <property type="match status" value="1"/>
</dbReference>
<dbReference type="PANTHER" id="PTHR11803">
    <property type="entry name" value="2-IMINOBUTANOATE/2-IMINOPROPANOATE DEAMINASE RIDA"/>
    <property type="match status" value="1"/>
</dbReference>
<dbReference type="PANTHER" id="PTHR11803:SF39">
    <property type="entry name" value="2-IMINOBUTANOATE_2-IMINOPROPANOATE DEAMINASE"/>
    <property type="match status" value="1"/>
</dbReference>
<dbReference type="Proteomes" id="UP000196531">
    <property type="component" value="Unassembled WGS sequence"/>
</dbReference>
<dbReference type="FunFam" id="3.30.1330.40:FF:000001">
    <property type="entry name" value="L-PSP family endoribonuclease"/>
    <property type="match status" value="1"/>
</dbReference>
<gene>
    <name evidence="2" type="ORF">A9Q84_04600</name>
</gene>
<dbReference type="AlphaFoldDB" id="A0A1Y5FB26"/>
<dbReference type="NCBIfam" id="TIGR00004">
    <property type="entry name" value="Rid family detoxifying hydrolase"/>
    <property type="match status" value="1"/>
</dbReference>
<dbReference type="GO" id="GO:0005829">
    <property type="term" value="C:cytosol"/>
    <property type="evidence" value="ECO:0007669"/>
    <property type="project" value="TreeGrafter"/>
</dbReference>
<dbReference type="GO" id="GO:0019239">
    <property type="term" value="F:deaminase activity"/>
    <property type="evidence" value="ECO:0007669"/>
    <property type="project" value="TreeGrafter"/>
</dbReference>
<organism evidence="2 3">
    <name type="scientific">Halobacteriovorax marinus</name>
    <dbReference type="NCBI Taxonomy" id="97084"/>
    <lineage>
        <taxon>Bacteria</taxon>
        <taxon>Pseudomonadati</taxon>
        <taxon>Bdellovibrionota</taxon>
        <taxon>Bacteriovoracia</taxon>
        <taxon>Bacteriovoracales</taxon>
        <taxon>Halobacteriovoraceae</taxon>
        <taxon>Halobacteriovorax</taxon>
    </lineage>
</organism>
<dbReference type="InterPro" id="IPR006175">
    <property type="entry name" value="YjgF/YER057c/UK114"/>
</dbReference>
<dbReference type="SUPFAM" id="SSF55298">
    <property type="entry name" value="YjgF-like"/>
    <property type="match status" value="1"/>
</dbReference>
<comment type="similarity">
    <text evidence="1">Belongs to the RutC family.</text>
</comment>
<protein>
    <submittedName>
        <fullName evidence="2">Reactive intermediate/imine deaminase</fullName>
    </submittedName>
</protein>
<dbReference type="InterPro" id="IPR035959">
    <property type="entry name" value="RutC-like_sf"/>
</dbReference>
<accession>A0A1Y5FB26</accession>
<dbReference type="Pfam" id="PF01042">
    <property type="entry name" value="Ribonuc_L-PSP"/>
    <property type="match status" value="1"/>
</dbReference>
<evidence type="ECO:0000313" key="2">
    <source>
        <dbReference type="EMBL" id="OUR98698.1"/>
    </source>
</evidence>
<dbReference type="EMBL" id="MAAO01000004">
    <property type="protein sequence ID" value="OUR98698.1"/>
    <property type="molecule type" value="Genomic_DNA"/>
</dbReference>
<dbReference type="CDD" id="cd00448">
    <property type="entry name" value="YjgF_YER057c_UK114_family"/>
    <property type="match status" value="1"/>
</dbReference>
<dbReference type="InterPro" id="IPR006056">
    <property type="entry name" value="RidA"/>
</dbReference>
<comment type="caution">
    <text evidence="2">The sequence shown here is derived from an EMBL/GenBank/DDBJ whole genome shotgun (WGS) entry which is preliminary data.</text>
</comment>
<name>A0A1Y5FB26_9BACT</name>
<evidence type="ECO:0000256" key="1">
    <source>
        <dbReference type="ARBA" id="ARBA00010552"/>
    </source>
</evidence>
<sequence>MAFTKNIISTDKAPAAVGTYSQGVEHNGVFYFSGQIGIDPATSKLQEGFQDQLDQVMKNIDGLLQSQGLERTNIIKTSIFLTDLGKFNLVNKAYVSYFEEPYPARSCVEVPNLPKGSLVEIEVLAAK</sequence>
<reference evidence="3" key="1">
    <citation type="journal article" date="2017" name="Proc. Natl. Acad. Sci. U.S.A.">
        <title>Simulation of Deepwater Horizon oil plume reveals substrate specialization within a complex community of hydrocarbon-degraders.</title>
        <authorList>
            <person name="Hu P."/>
            <person name="Dubinsky E.A."/>
            <person name="Probst A.J."/>
            <person name="Wang J."/>
            <person name="Sieber C.M.K."/>
            <person name="Tom L.M."/>
            <person name="Gardinali P."/>
            <person name="Banfield J.F."/>
            <person name="Atlas R.M."/>
            <person name="Andersen G.L."/>
        </authorList>
    </citation>
    <scope>NUCLEOTIDE SEQUENCE [LARGE SCALE GENOMIC DNA]</scope>
</reference>
<proteinExistence type="inferred from homology"/>